<name>A0ABT1NYR8_9GAMM</name>
<accession>A0ABT1NYR8</accession>
<dbReference type="EMBL" id="JACASI010000015">
    <property type="protein sequence ID" value="MCQ3828982.1"/>
    <property type="molecule type" value="Genomic_DNA"/>
</dbReference>
<proteinExistence type="predicted"/>
<sequence>MNGKWLLRIGLVSLLLIMVYAALPWYSARQLIEAAQHNDVAKLERYVDFPQLRGNIRLRLQEEVHRSLAGDLPPELGELFSAGADLFLEPLLKRLISPEGITQLIQGQRDWREFERELNSLGTGKHDRPHADNSAASANAGSDSANGDDHGHHWHMEHWYFSGHSTVEVVCGNREDDQLVQLQLQRSGLRWRLVDIRKIDDLTGED</sequence>
<dbReference type="RefSeq" id="WP_255873798.1">
    <property type="nucleotide sequence ID" value="NZ_JACASI010000015.1"/>
</dbReference>
<protein>
    <submittedName>
        <fullName evidence="2">DUF2939 domain-containing protein</fullName>
    </submittedName>
</protein>
<gene>
    <name evidence="2" type="ORF">HXX02_05965</name>
</gene>
<feature type="compositionally biased region" description="Basic and acidic residues" evidence="1">
    <location>
        <begin position="121"/>
        <end position="131"/>
    </location>
</feature>
<dbReference type="InterPro" id="IPR021330">
    <property type="entry name" value="DUF2939"/>
</dbReference>
<evidence type="ECO:0000256" key="1">
    <source>
        <dbReference type="SAM" id="MobiDB-lite"/>
    </source>
</evidence>
<organism evidence="2 3">
    <name type="scientific">Microbulbifer elongatus</name>
    <dbReference type="NCBI Taxonomy" id="86173"/>
    <lineage>
        <taxon>Bacteria</taxon>
        <taxon>Pseudomonadati</taxon>
        <taxon>Pseudomonadota</taxon>
        <taxon>Gammaproteobacteria</taxon>
        <taxon>Cellvibrionales</taxon>
        <taxon>Microbulbiferaceae</taxon>
        <taxon>Microbulbifer</taxon>
    </lineage>
</organism>
<keyword evidence="3" id="KW-1185">Reference proteome</keyword>
<feature type="compositionally biased region" description="Low complexity" evidence="1">
    <location>
        <begin position="132"/>
        <end position="145"/>
    </location>
</feature>
<evidence type="ECO:0000313" key="2">
    <source>
        <dbReference type="EMBL" id="MCQ3828982.1"/>
    </source>
</evidence>
<reference evidence="2" key="1">
    <citation type="thesis" date="2020" institute="Technische Universitat Dresden" country="Dresden, Germany">
        <title>The Agarolytic System of Microbulbifer elongatus PORT2, Isolated from Batu Karas, Pangandaran West Java Indonesia.</title>
        <authorList>
            <person name="Anggraeni S.R."/>
        </authorList>
    </citation>
    <scope>NUCLEOTIDE SEQUENCE</scope>
    <source>
        <strain evidence="2">PORT2</strain>
    </source>
</reference>
<comment type="caution">
    <text evidence="2">The sequence shown here is derived from an EMBL/GenBank/DDBJ whole genome shotgun (WGS) entry which is preliminary data.</text>
</comment>
<evidence type="ECO:0000313" key="3">
    <source>
        <dbReference type="Proteomes" id="UP001205566"/>
    </source>
</evidence>
<feature type="region of interest" description="Disordered" evidence="1">
    <location>
        <begin position="121"/>
        <end position="149"/>
    </location>
</feature>
<dbReference type="Proteomes" id="UP001205566">
    <property type="component" value="Unassembled WGS sequence"/>
</dbReference>
<dbReference type="Pfam" id="PF11159">
    <property type="entry name" value="DUF2939"/>
    <property type="match status" value="1"/>
</dbReference>